<evidence type="ECO:0000313" key="1">
    <source>
        <dbReference type="Proteomes" id="UP000694864"/>
    </source>
</evidence>
<keyword evidence="1" id="KW-1185">Reference proteome</keyword>
<sequence>MRSPFNLCDLGTLCHSVSGDSLSSSAPKMAYSKSLMFLLLVPLLCYYYTPITKKLLPQTENPVKHASEAEGGNNYELQKQILELRQEVEVQRKRSLEVETRAEIADKKVAELSSKLENIDGKWLLSKFGLVPNKTLAYIMTLWNQHLSRTLQKKWIPSIKDAYVTLTIYLEPNVQYFTDKSIKLFHTCKQALTPHLIQAFDISYDYLEVSRVMTIGKPHLEKVQVTLEAYIENARYGFEKWVNSTKIFGKTNNDSSQ</sequence>
<dbReference type="GeneID" id="104761010"/>
<name>A0ABM0X8N0_CAMSA</name>
<reference evidence="2" key="2">
    <citation type="submission" date="2025-08" db="UniProtKB">
        <authorList>
            <consortium name="RefSeq"/>
        </authorList>
    </citation>
    <scope>IDENTIFICATION</scope>
    <source>
        <tissue evidence="2">Leaf</tissue>
    </source>
</reference>
<dbReference type="Proteomes" id="UP000694864">
    <property type="component" value="Chromosome 18"/>
</dbReference>
<dbReference type="RefSeq" id="XP_010482330.1">
    <property type="nucleotide sequence ID" value="XM_010484028.2"/>
</dbReference>
<accession>A0ABM0X8N0</accession>
<protein>
    <submittedName>
        <fullName evidence="2">Uncharacterized protein LOC104761010</fullName>
    </submittedName>
</protein>
<reference evidence="1" key="1">
    <citation type="journal article" date="2014" name="Nat. Commun.">
        <title>The emerging biofuel crop Camelina sativa retains a highly undifferentiated hexaploid genome structure.</title>
        <authorList>
            <person name="Kagale S."/>
            <person name="Koh C."/>
            <person name="Nixon J."/>
            <person name="Bollina V."/>
            <person name="Clarke W.E."/>
            <person name="Tuteja R."/>
            <person name="Spillane C."/>
            <person name="Robinson S.J."/>
            <person name="Links M.G."/>
            <person name="Clarke C."/>
            <person name="Higgins E.E."/>
            <person name="Huebert T."/>
            <person name="Sharpe A.G."/>
            <person name="Parkin I.A."/>
        </authorList>
    </citation>
    <scope>NUCLEOTIDE SEQUENCE [LARGE SCALE GENOMIC DNA]</scope>
    <source>
        <strain evidence="1">cv. DH55</strain>
    </source>
</reference>
<gene>
    <name evidence="2" type="primary">LOC104761010</name>
</gene>
<proteinExistence type="predicted"/>
<organism evidence="1 2">
    <name type="scientific">Camelina sativa</name>
    <name type="common">False flax</name>
    <name type="synonym">Myagrum sativum</name>
    <dbReference type="NCBI Taxonomy" id="90675"/>
    <lineage>
        <taxon>Eukaryota</taxon>
        <taxon>Viridiplantae</taxon>
        <taxon>Streptophyta</taxon>
        <taxon>Embryophyta</taxon>
        <taxon>Tracheophyta</taxon>
        <taxon>Spermatophyta</taxon>
        <taxon>Magnoliopsida</taxon>
        <taxon>eudicotyledons</taxon>
        <taxon>Gunneridae</taxon>
        <taxon>Pentapetalae</taxon>
        <taxon>rosids</taxon>
        <taxon>malvids</taxon>
        <taxon>Brassicales</taxon>
        <taxon>Brassicaceae</taxon>
        <taxon>Camelineae</taxon>
        <taxon>Camelina</taxon>
    </lineage>
</organism>
<evidence type="ECO:0000313" key="2">
    <source>
        <dbReference type="RefSeq" id="XP_010482330.1"/>
    </source>
</evidence>